<proteinExistence type="inferred from homology"/>
<comment type="caution">
    <text evidence="4">The sequence shown here is derived from an EMBL/GenBank/DDBJ whole genome shotgun (WGS) entry which is preliminary data.</text>
</comment>
<gene>
    <name evidence="4" type="ORF">BCR44DRAFT_1509683</name>
</gene>
<evidence type="ECO:0000313" key="4">
    <source>
        <dbReference type="EMBL" id="ORZ40448.1"/>
    </source>
</evidence>
<dbReference type="PANTHER" id="PTHR46825">
    <property type="entry name" value="D-ALANYL-D-ALANINE-CARBOXYPEPTIDASE/ENDOPEPTIDASE AMPH"/>
    <property type="match status" value="1"/>
</dbReference>
<reference evidence="4 5" key="1">
    <citation type="submission" date="2016-07" db="EMBL/GenBank/DDBJ databases">
        <title>Pervasive Adenine N6-methylation of Active Genes in Fungi.</title>
        <authorList>
            <consortium name="DOE Joint Genome Institute"/>
            <person name="Mondo S.J."/>
            <person name="Dannebaum R.O."/>
            <person name="Kuo R.C."/>
            <person name="Labutti K."/>
            <person name="Haridas S."/>
            <person name="Kuo A."/>
            <person name="Salamov A."/>
            <person name="Ahrendt S.R."/>
            <person name="Lipzen A."/>
            <person name="Sullivan W."/>
            <person name="Andreopoulos W.B."/>
            <person name="Clum A."/>
            <person name="Lindquist E."/>
            <person name="Daum C."/>
            <person name="Ramamoorthy G.K."/>
            <person name="Gryganskyi A."/>
            <person name="Culley D."/>
            <person name="Magnuson J.K."/>
            <person name="James T.Y."/>
            <person name="O'Malley M.A."/>
            <person name="Stajich J.E."/>
            <person name="Spatafora J.W."/>
            <person name="Visel A."/>
            <person name="Grigoriev I.V."/>
        </authorList>
    </citation>
    <scope>NUCLEOTIDE SEQUENCE [LARGE SCALE GENOMIC DNA]</scope>
    <source>
        <strain evidence="4 5">PL171</strain>
    </source>
</reference>
<dbReference type="Proteomes" id="UP000193411">
    <property type="component" value="Unassembled WGS sequence"/>
</dbReference>
<feature type="domain" description="Beta-lactamase-related" evidence="3">
    <location>
        <begin position="23"/>
        <end position="352"/>
    </location>
</feature>
<feature type="region of interest" description="Disordered" evidence="2">
    <location>
        <begin position="1"/>
        <end position="25"/>
    </location>
</feature>
<dbReference type="SUPFAM" id="SSF56601">
    <property type="entry name" value="beta-lactamase/transpeptidase-like"/>
    <property type="match status" value="1"/>
</dbReference>
<evidence type="ECO:0000259" key="3">
    <source>
        <dbReference type="Pfam" id="PF00144"/>
    </source>
</evidence>
<evidence type="ECO:0000256" key="1">
    <source>
        <dbReference type="ARBA" id="ARBA00038215"/>
    </source>
</evidence>
<dbReference type="STRING" id="765915.A0A1Y2I0R1"/>
<dbReference type="Pfam" id="PF00144">
    <property type="entry name" value="Beta-lactamase"/>
    <property type="match status" value="1"/>
</dbReference>
<name>A0A1Y2I0R1_9FUNG</name>
<accession>A0A1Y2I0R1</accession>
<evidence type="ECO:0000256" key="2">
    <source>
        <dbReference type="SAM" id="MobiDB-lite"/>
    </source>
</evidence>
<comment type="similarity">
    <text evidence="1">Belongs to the peptidase S12 family.</text>
</comment>
<dbReference type="InterPro" id="IPR050491">
    <property type="entry name" value="AmpC-like"/>
</dbReference>
<dbReference type="InterPro" id="IPR012338">
    <property type="entry name" value="Beta-lactam/transpept-like"/>
</dbReference>
<organism evidence="4 5">
    <name type="scientific">Catenaria anguillulae PL171</name>
    <dbReference type="NCBI Taxonomy" id="765915"/>
    <lineage>
        <taxon>Eukaryota</taxon>
        <taxon>Fungi</taxon>
        <taxon>Fungi incertae sedis</taxon>
        <taxon>Blastocladiomycota</taxon>
        <taxon>Blastocladiomycetes</taxon>
        <taxon>Blastocladiales</taxon>
        <taxon>Catenariaceae</taxon>
        <taxon>Catenaria</taxon>
    </lineage>
</organism>
<dbReference type="OrthoDB" id="5946976at2759"/>
<dbReference type="InterPro" id="IPR001466">
    <property type="entry name" value="Beta-lactam-related"/>
</dbReference>
<dbReference type="PANTHER" id="PTHR46825:SF15">
    <property type="entry name" value="BETA-LACTAMASE-RELATED DOMAIN-CONTAINING PROTEIN"/>
    <property type="match status" value="1"/>
</dbReference>
<dbReference type="AlphaFoldDB" id="A0A1Y2I0R1"/>
<protein>
    <submittedName>
        <fullName evidence="4">Beta-lactamase/transpeptidase-like protein</fullName>
    </submittedName>
</protein>
<sequence>MTTGNAIDPNSPDTSSAGSAERSKALQVPGLTVSVFKDGEPLLHRGFGTRILGRDDTPVNTDTLFDLCSVTKHITASAAAKLVHDGKLKWNEPVTKYMPTWQFSDPVLTKSVTMVDLLSHRTGLASHNEMQMGTFRSSYHYSNLCFALATRVIEQVSGQAYPDFVAENLFDPLGIKDYEWCFHEFAKHPTLHSHTFSKQVIYGPPESLEARLAALKSVETPEAALDLCKSTPLEVQVDQGFPEDQRDFVGTGVFYVSANDMVKWATCLLNDGKAPDGTQVVHELNMITKVHNSESYMAEAQAPPNGPRPIGYGLGLALSQFGEYELWAHNGGMPGFVSRLVLIPRAKTFIYLIACPYGRDELFKDLPKIKLMYPLQIALGIKKLAGPVWPPAANASTDPTRALDYAGTYFHPGHGYATVLADAHSGELRLVRARNEVNELHPVFGKEQQREYFTFAESPLAIKFVKDDKVVDTRPLPKRKGGVAWRPKEKYDLVLTEESCELEIVFNRVD</sequence>
<evidence type="ECO:0000313" key="5">
    <source>
        <dbReference type="Proteomes" id="UP000193411"/>
    </source>
</evidence>
<dbReference type="Gene3D" id="3.40.710.10">
    <property type="entry name" value="DD-peptidase/beta-lactamase superfamily"/>
    <property type="match status" value="2"/>
</dbReference>
<dbReference type="EMBL" id="MCFL01000003">
    <property type="protein sequence ID" value="ORZ40448.1"/>
    <property type="molecule type" value="Genomic_DNA"/>
</dbReference>
<keyword evidence="5" id="KW-1185">Reference proteome</keyword>